<dbReference type="AlphaFoldDB" id="A0A9N8HGK0"/>
<reference evidence="2" key="1">
    <citation type="submission" date="2020-06" db="EMBL/GenBank/DDBJ databases">
        <authorList>
            <consortium name="Plant Systems Biology data submission"/>
        </authorList>
    </citation>
    <scope>NUCLEOTIDE SEQUENCE</scope>
    <source>
        <strain evidence="2">D6</strain>
    </source>
</reference>
<dbReference type="EMBL" id="CAICTM010000512">
    <property type="protein sequence ID" value="CAB9511992.1"/>
    <property type="molecule type" value="Genomic_DNA"/>
</dbReference>
<evidence type="ECO:0000313" key="3">
    <source>
        <dbReference type="Proteomes" id="UP001153069"/>
    </source>
</evidence>
<sequence>MTIPSVAPLRSALTNNNHNNKDTGKPKKNKRRVYFVEERNTLLVYQGIDTSDRAYLEELFHQVWEMNDCKAAIKSRARKWRTTGLGMLLHDTFCLANNNGLPAPLCQKQLETFARLPDALYNRGIERYLSRKHDTERTTKKRYIIQDIVAQYRLLCQQHDTVSVDERWELVGQAAQRMTHDATLFARRMGHADEVVMRRGCDTPDAIEAQRLMQYLQARGMELIKRQQQQAPQMMPASNNHKMAPPPAASTAAPPTTTPHKKKFLGRGLRMQARQA</sequence>
<dbReference type="Proteomes" id="UP001153069">
    <property type="component" value="Unassembled WGS sequence"/>
</dbReference>
<gene>
    <name evidence="2" type="ORF">SEMRO_513_G157810.1</name>
</gene>
<feature type="region of interest" description="Disordered" evidence="1">
    <location>
        <begin position="228"/>
        <end position="276"/>
    </location>
</feature>
<evidence type="ECO:0000256" key="1">
    <source>
        <dbReference type="SAM" id="MobiDB-lite"/>
    </source>
</evidence>
<feature type="compositionally biased region" description="Low complexity" evidence="1">
    <location>
        <begin position="228"/>
        <end position="237"/>
    </location>
</feature>
<keyword evidence="3" id="KW-1185">Reference proteome</keyword>
<accession>A0A9N8HGK0</accession>
<organism evidence="2 3">
    <name type="scientific">Seminavis robusta</name>
    <dbReference type="NCBI Taxonomy" id="568900"/>
    <lineage>
        <taxon>Eukaryota</taxon>
        <taxon>Sar</taxon>
        <taxon>Stramenopiles</taxon>
        <taxon>Ochrophyta</taxon>
        <taxon>Bacillariophyta</taxon>
        <taxon>Bacillariophyceae</taxon>
        <taxon>Bacillariophycidae</taxon>
        <taxon>Naviculales</taxon>
        <taxon>Naviculaceae</taxon>
        <taxon>Seminavis</taxon>
    </lineage>
</organism>
<comment type="caution">
    <text evidence="2">The sequence shown here is derived from an EMBL/GenBank/DDBJ whole genome shotgun (WGS) entry which is preliminary data.</text>
</comment>
<feature type="region of interest" description="Disordered" evidence="1">
    <location>
        <begin position="1"/>
        <end position="29"/>
    </location>
</feature>
<evidence type="ECO:0000313" key="2">
    <source>
        <dbReference type="EMBL" id="CAB9511992.1"/>
    </source>
</evidence>
<name>A0A9N8HGK0_9STRA</name>
<protein>
    <submittedName>
        <fullName evidence="2">Uncharacterized protein</fullName>
    </submittedName>
</protein>
<proteinExistence type="predicted"/>